<feature type="compositionally biased region" description="Polar residues" evidence="1">
    <location>
        <begin position="326"/>
        <end position="338"/>
    </location>
</feature>
<accession>A0A8J6LHG8</accession>
<organism evidence="2 3">
    <name type="scientific">Tenebrio molitor</name>
    <name type="common">Yellow mealworm beetle</name>
    <dbReference type="NCBI Taxonomy" id="7067"/>
    <lineage>
        <taxon>Eukaryota</taxon>
        <taxon>Metazoa</taxon>
        <taxon>Ecdysozoa</taxon>
        <taxon>Arthropoda</taxon>
        <taxon>Hexapoda</taxon>
        <taxon>Insecta</taxon>
        <taxon>Pterygota</taxon>
        <taxon>Neoptera</taxon>
        <taxon>Endopterygota</taxon>
        <taxon>Coleoptera</taxon>
        <taxon>Polyphaga</taxon>
        <taxon>Cucujiformia</taxon>
        <taxon>Tenebrionidae</taxon>
        <taxon>Tenebrio</taxon>
    </lineage>
</organism>
<protein>
    <submittedName>
        <fullName evidence="2">Uncharacterized protein</fullName>
    </submittedName>
</protein>
<feature type="region of interest" description="Disordered" evidence="1">
    <location>
        <begin position="233"/>
        <end position="276"/>
    </location>
</feature>
<feature type="compositionally biased region" description="Basic and acidic residues" evidence="1">
    <location>
        <begin position="385"/>
        <end position="406"/>
    </location>
</feature>
<evidence type="ECO:0000313" key="3">
    <source>
        <dbReference type="Proteomes" id="UP000719412"/>
    </source>
</evidence>
<reference evidence="2" key="2">
    <citation type="submission" date="2021-08" db="EMBL/GenBank/DDBJ databases">
        <authorList>
            <person name="Eriksson T."/>
        </authorList>
    </citation>
    <scope>NUCLEOTIDE SEQUENCE</scope>
    <source>
        <strain evidence="2">Stoneville</strain>
        <tissue evidence="2">Whole head</tissue>
    </source>
</reference>
<evidence type="ECO:0000313" key="2">
    <source>
        <dbReference type="EMBL" id="KAH0819172.1"/>
    </source>
</evidence>
<comment type="caution">
    <text evidence="2">The sequence shown here is derived from an EMBL/GenBank/DDBJ whole genome shotgun (WGS) entry which is preliminary data.</text>
</comment>
<dbReference type="Proteomes" id="UP000719412">
    <property type="component" value="Unassembled WGS sequence"/>
</dbReference>
<name>A0A8J6LHG8_TENMO</name>
<feature type="region of interest" description="Disordered" evidence="1">
    <location>
        <begin position="321"/>
        <end position="406"/>
    </location>
</feature>
<sequence>MPADANLNLLWKKILLENTDMDQITDFAVICRSRSTVLIDDRRRRPFGPLVLIFLTYLGPAVARQKFDHARTCRFSMFLLSTAVKAISSRFDATLPLSQKYRDWVNFVSAFLFVDRTDFRDFHEVSCARQKSCVVLRFVLDSVPFGTPTLSKCPDLGSHGLFWLIVAPKKDLTPTEDSNYTYKTKYATQEERDGEQKKGRYLPAEKLLRPREMKITDTSKMKARFLLLRRPSASCEGSPLGGPAAVEAAADSGRDEGKKARKKGDSTDPLERKKPVTPWIRKFRQSWGSKRYAIQHETENHTTLLTGTGDFVKIPKIGAMHKKTLPRSSPSHAKQTLTAVDRRNIENRQVRKIKTKGAKMPTPSIIDENRRSRPSPGVSGDEESGIERSVKEGKKNLQGREGEGNL</sequence>
<dbReference type="AlphaFoldDB" id="A0A8J6LHG8"/>
<feature type="compositionally biased region" description="Basic and acidic residues" evidence="1">
    <location>
        <begin position="252"/>
        <end position="274"/>
    </location>
</feature>
<dbReference type="EMBL" id="JABDTM020015320">
    <property type="protein sequence ID" value="KAH0819172.1"/>
    <property type="molecule type" value="Genomic_DNA"/>
</dbReference>
<reference evidence="2" key="1">
    <citation type="journal article" date="2020" name="J Insects Food Feed">
        <title>The yellow mealworm (Tenebrio molitor) genome: a resource for the emerging insects as food and feed industry.</title>
        <authorList>
            <person name="Eriksson T."/>
            <person name="Andere A."/>
            <person name="Kelstrup H."/>
            <person name="Emery V."/>
            <person name="Picard C."/>
        </authorList>
    </citation>
    <scope>NUCLEOTIDE SEQUENCE</scope>
    <source>
        <strain evidence="2">Stoneville</strain>
        <tissue evidence="2">Whole head</tissue>
    </source>
</reference>
<feature type="compositionally biased region" description="Basic and acidic residues" evidence="1">
    <location>
        <begin position="340"/>
        <end position="349"/>
    </location>
</feature>
<proteinExistence type="predicted"/>
<evidence type="ECO:0000256" key="1">
    <source>
        <dbReference type="SAM" id="MobiDB-lite"/>
    </source>
</evidence>
<gene>
    <name evidence="2" type="ORF">GEV33_003619</name>
</gene>
<keyword evidence="3" id="KW-1185">Reference proteome</keyword>